<keyword evidence="5" id="KW-1133">Transmembrane helix</keyword>
<organism evidence="7 8">
    <name type="scientific">Marinihelvus fidelis</name>
    <dbReference type="NCBI Taxonomy" id="2613842"/>
    <lineage>
        <taxon>Bacteria</taxon>
        <taxon>Pseudomonadati</taxon>
        <taxon>Pseudomonadota</taxon>
        <taxon>Gammaproteobacteria</taxon>
        <taxon>Chromatiales</taxon>
        <taxon>Wenzhouxiangellaceae</taxon>
        <taxon>Marinihelvus</taxon>
    </lineage>
</organism>
<keyword evidence="1 4" id="KW-0349">Heme</keyword>
<keyword evidence="8" id="KW-1185">Reference proteome</keyword>
<dbReference type="SUPFAM" id="SSF46626">
    <property type="entry name" value="Cytochrome c"/>
    <property type="match status" value="2"/>
</dbReference>
<evidence type="ECO:0000256" key="5">
    <source>
        <dbReference type="SAM" id="Phobius"/>
    </source>
</evidence>
<proteinExistence type="predicted"/>
<reference evidence="7 8" key="1">
    <citation type="submission" date="2019-09" db="EMBL/GenBank/DDBJ databases">
        <title>Wenzhouxiangella sp. Genome sequencing and assembly.</title>
        <authorList>
            <person name="Zhang R."/>
        </authorList>
    </citation>
    <scope>NUCLEOTIDE SEQUENCE [LARGE SCALE GENOMIC DNA]</scope>
    <source>
        <strain evidence="7 8">W260</strain>
    </source>
</reference>
<dbReference type="GO" id="GO:0020037">
    <property type="term" value="F:heme binding"/>
    <property type="evidence" value="ECO:0007669"/>
    <property type="project" value="InterPro"/>
</dbReference>
<dbReference type="AlphaFoldDB" id="A0A5N0TDZ8"/>
<feature type="transmembrane region" description="Helical" evidence="5">
    <location>
        <begin position="27"/>
        <end position="45"/>
    </location>
</feature>
<dbReference type="Proteomes" id="UP000325372">
    <property type="component" value="Unassembled WGS sequence"/>
</dbReference>
<dbReference type="Gene3D" id="1.10.760.10">
    <property type="entry name" value="Cytochrome c-like domain"/>
    <property type="match status" value="2"/>
</dbReference>
<evidence type="ECO:0000256" key="1">
    <source>
        <dbReference type="ARBA" id="ARBA00022617"/>
    </source>
</evidence>
<name>A0A5N0TDZ8_9GAMM</name>
<dbReference type="GO" id="GO:0046872">
    <property type="term" value="F:metal ion binding"/>
    <property type="evidence" value="ECO:0007669"/>
    <property type="project" value="UniProtKB-KW"/>
</dbReference>
<keyword evidence="2 4" id="KW-0479">Metal-binding</keyword>
<dbReference type="PROSITE" id="PS51007">
    <property type="entry name" value="CYTC"/>
    <property type="match status" value="1"/>
</dbReference>
<accession>A0A5N0TDZ8</accession>
<dbReference type="EMBL" id="VYXP01000002">
    <property type="protein sequence ID" value="KAA9133323.1"/>
    <property type="molecule type" value="Genomic_DNA"/>
</dbReference>
<dbReference type="InterPro" id="IPR036909">
    <property type="entry name" value="Cyt_c-like_dom_sf"/>
</dbReference>
<protein>
    <submittedName>
        <fullName evidence="7">Cytochrome c</fullName>
    </submittedName>
</protein>
<evidence type="ECO:0000259" key="6">
    <source>
        <dbReference type="PROSITE" id="PS51007"/>
    </source>
</evidence>
<dbReference type="GO" id="GO:0009055">
    <property type="term" value="F:electron transfer activity"/>
    <property type="evidence" value="ECO:0007669"/>
    <property type="project" value="InterPro"/>
</dbReference>
<evidence type="ECO:0000313" key="8">
    <source>
        <dbReference type="Proteomes" id="UP000325372"/>
    </source>
</evidence>
<dbReference type="InterPro" id="IPR009056">
    <property type="entry name" value="Cyt_c-like_dom"/>
</dbReference>
<evidence type="ECO:0000313" key="7">
    <source>
        <dbReference type="EMBL" id="KAA9133323.1"/>
    </source>
</evidence>
<keyword evidence="3 4" id="KW-0408">Iron</keyword>
<evidence type="ECO:0000256" key="4">
    <source>
        <dbReference type="PROSITE-ProRule" id="PRU00433"/>
    </source>
</evidence>
<evidence type="ECO:0000256" key="3">
    <source>
        <dbReference type="ARBA" id="ARBA00023004"/>
    </source>
</evidence>
<feature type="domain" description="Cytochrome c" evidence="6">
    <location>
        <begin position="208"/>
        <end position="294"/>
    </location>
</feature>
<evidence type="ECO:0000256" key="2">
    <source>
        <dbReference type="ARBA" id="ARBA00022723"/>
    </source>
</evidence>
<gene>
    <name evidence="7" type="ORF">F3N42_02935</name>
</gene>
<sequence>MGKNEAYWGLKNRKTIGISRVRGKIKWIVLVALGAAYLAVAISYLRSSEVLSRQYPALERSLPVSTNPEVLARGEELAMLYGCYRGCHGPAMQGSVVEEGMLVGRIVAPNLTASIRNHSLTTIEAMVRQGVRPDGTSLFHMPSAGYAVMTDEDFTAITSFIRAYPLQVDRQPAGKFGLSSRLALLTGDLRPQATQVRDAPWHDGYQSEPRRLGEYLVRNACVECHGLDPLRDRGDVTALVRAQDYDRWEFVGFVRSGMALGDKVLGRKTEMMKSRFGSLTEKEIEAIYAYLSSL</sequence>
<dbReference type="Pfam" id="PF13442">
    <property type="entry name" value="Cytochrome_CBB3"/>
    <property type="match status" value="1"/>
</dbReference>
<keyword evidence="5" id="KW-0472">Membrane</keyword>
<keyword evidence="5" id="KW-0812">Transmembrane</keyword>
<comment type="caution">
    <text evidence="7">The sequence shown here is derived from an EMBL/GenBank/DDBJ whole genome shotgun (WGS) entry which is preliminary data.</text>
</comment>